<keyword evidence="4" id="KW-1185">Reference proteome</keyword>
<dbReference type="OrthoDB" id="9816534at2"/>
<keyword evidence="3" id="KW-0378">Hydrolase</keyword>
<keyword evidence="3" id="KW-0255">Endonuclease</keyword>
<reference evidence="3 4" key="1">
    <citation type="submission" date="2016-10" db="EMBL/GenBank/DDBJ databases">
        <authorList>
            <person name="de Groot N.N."/>
        </authorList>
    </citation>
    <scope>NUCLEOTIDE SEQUENCE [LARGE SCALE GENOMIC DNA]</scope>
    <source>
        <strain evidence="3 4">CGMCC 1.8925</strain>
    </source>
</reference>
<dbReference type="Proteomes" id="UP000199502">
    <property type="component" value="Unassembled WGS sequence"/>
</dbReference>
<gene>
    <name evidence="3" type="ORF">SAMN05660710_03714</name>
</gene>
<dbReference type="InterPro" id="IPR051396">
    <property type="entry name" value="Bact_Antivir_Def_Nuclease"/>
</dbReference>
<proteinExistence type="predicted"/>
<accession>A0A1G5K624</accession>
<dbReference type="InterPro" id="IPR041685">
    <property type="entry name" value="AAA_GajA/Old/RecF-like"/>
</dbReference>
<name>A0A1G5K624_9RHOB</name>
<dbReference type="Gene3D" id="3.40.50.300">
    <property type="entry name" value="P-loop containing nucleotide triphosphate hydrolases"/>
    <property type="match status" value="1"/>
</dbReference>
<dbReference type="STRING" id="336292.SAMN05660710_03714"/>
<dbReference type="GO" id="GO:0004519">
    <property type="term" value="F:endonuclease activity"/>
    <property type="evidence" value="ECO:0007669"/>
    <property type="project" value="UniProtKB-KW"/>
</dbReference>
<dbReference type="AlphaFoldDB" id="A0A1G5K624"/>
<feature type="domain" description="Endonuclease GajA/Old nuclease/RecF-like AAA" evidence="1">
    <location>
        <begin position="1"/>
        <end position="392"/>
    </location>
</feature>
<dbReference type="CDD" id="cd01026">
    <property type="entry name" value="TOPRIM_OLD"/>
    <property type="match status" value="1"/>
</dbReference>
<dbReference type="SUPFAM" id="SSF52540">
    <property type="entry name" value="P-loop containing nucleoside triphosphate hydrolases"/>
    <property type="match status" value="1"/>
</dbReference>
<evidence type="ECO:0000313" key="3">
    <source>
        <dbReference type="EMBL" id="SCY96072.1"/>
    </source>
</evidence>
<dbReference type="Pfam" id="PF13175">
    <property type="entry name" value="AAA_15"/>
    <property type="match status" value="1"/>
</dbReference>
<protein>
    <submittedName>
        <fullName evidence="3">Predicted ATP-dependent endonuclease of the OLD family, contains P-loop ATPase and TOPRIM domains</fullName>
    </submittedName>
</protein>
<dbReference type="Pfam" id="PF20469">
    <property type="entry name" value="OLD-like_TOPRIM"/>
    <property type="match status" value="1"/>
</dbReference>
<dbReference type="PANTHER" id="PTHR43581">
    <property type="entry name" value="ATP/GTP PHOSPHATASE"/>
    <property type="match status" value="1"/>
</dbReference>
<dbReference type="RefSeq" id="WP_090748347.1">
    <property type="nucleotide sequence ID" value="NZ_FMVT01000023.1"/>
</dbReference>
<evidence type="ECO:0000259" key="2">
    <source>
        <dbReference type="Pfam" id="PF20469"/>
    </source>
</evidence>
<keyword evidence="3" id="KW-0540">Nuclease</keyword>
<dbReference type="InterPro" id="IPR034139">
    <property type="entry name" value="TOPRIM_OLD"/>
</dbReference>
<organism evidence="3 4">
    <name type="scientific">Paracoccus tibetensis</name>
    <dbReference type="NCBI Taxonomy" id="336292"/>
    <lineage>
        <taxon>Bacteria</taxon>
        <taxon>Pseudomonadati</taxon>
        <taxon>Pseudomonadota</taxon>
        <taxon>Alphaproteobacteria</taxon>
        <taxon>Rhodobacterales</taxon>
        <taxon>Paracoccaceae</taxon>
        <taxon>Paracoccus</taxon>
    </lineage>
</organism>
<evidence type="ECO:0000259" key="1">
    <source>
        <dbReference type="Pfam" id="PF13175"/>
    </source>
</evidence>
<dbReference type="EMBL" id="FMVT01000023">
    <property type="protein sequence ID" value="SCY96072.1"/>
    <property type="molecule type" value="Genomic_DNA"/>
</dbReference>
<dbReference type="PANTHER" id="PTHR43581:SF4">
    <property type="entry name" value="ATP_GTP PHOSPHATASE"/>
    <property type="match status" value="1"/>
</dbReference>
<evidence type="ECO:0000313" key="4">
    <source>
        <dbReference type="Proteomes" id="UP000199502"/>
    </source>
</evidence>
<dbReference type="InterPro" id="IPR027417">
    <property type="entry name" value="P-loop_NTPase"/>
</dbReference>
<feature type="domain" description="OLD protein-like TOPRIM" evidence="2">
    <location>
        <begin position="457"/>
        <end position="522"/>
    </location>
</feature>
<sequence>MQIASVSIRNYRSIRALDLDFCEVTALLGSNNAGKSSVLRALQIFFEAAPKLTDDDYYHRRAEEIQISVIFKNLVPSEIAEFGGAVSNGLLSVTRTFRQDRADAHLHYSVNAPAYPAFAAVRAEQSKTTKRSLFNRIADETEGLDRASNAEEVEALMLAWEAANPGLLQLASIRGFFGAPNVASGKLAKKTSVHYVPAVADAGEETSGAKKSPIINLLSEIARQVYENQREVVDFISRSQTEFSELVSPERFPQLASISDRLTSTVQRYYRDSRLMADWASKEGLKVSFPQPSLRIEDNGFVSGLENVGHGLQRAALFSVIEFLASKVDNDGEGFDEAQSDIVLLVEEPEIYQHPSKQQVIHDAFHQICKDFSTDSGIRFQIVFSTHSEKFIGMNKFQSARILRRTSVEGEEQHGCSSVSVSRASQFFAEALGRDPLSDASFESKMYIFSREICEGFFAQKVVLVEGVSDRAVLEAAYRAVGRQPEAEGIAIISVDGKTKMDKPLFVFNSLGIPAFAVFDSDRSKSNKKQKVNANVMIQRVLGIAQPVDFPDGCFERFASFSDNMEAHLKGLNCEVWEREVQAYKDEYGFDSDDICKTPWVAQQICEKLVEGGAELDRFKRIIESVDAL</sequence>